<organism evidence="13 14">
    <name type="scientific">Morella rubra</name>
    <name type="common">Chinese bayberry</name>
    <dbReference type="NCBI Taxonomy" id="262757"/>
    <lineage>
        <taxon>Eukaryota</taxon>
        <taxon>Viridiplantae</taxon>
        <taxon>Streptophyta</taxon>
        <taxon>Embryophyta</taxon>
        <taxon>Tracheophyta</taxon>
        <taxon>Spermatophyta</taxon>
        <taxon>Magnoliopsida</taxon>
        <taxon>eudicotyledons</taxon>
        <taxon>Gunneridae</taxon>
        <taxon>Pentapetalae</taxon>
        <taxon>rosids</taxon>
        <taxon>fabids</taxon>
        <taxon>Fagales</taxon>
        <taxon>Myricaceae</taxon>
        <taxon>Morella</taxon>
    </lineage>
</organism>
<dbReference type="Pfam" id="PF00270">
    <property type="entry name" value="DEAD"/>
    <property type="match status" value="1"/>
</dbReference>
<feature type="region of interest" description="Disordered" evidence="9">
    <location>
        <begin position="166"/>
        <end position="259"/>
    </location>
</feature>
<evidence type="ECO:0000259" key="11">
    <source>
        <dbReference type="PROSITE" id="PS51194"/>
    </source>
</evidence>
<comment type="catalytic activity">
    <reaction evidence="7">
        <text>ATP + H2O = ADP + phosphate + H(+)</text>
        <dbReference type="Rhea" id="RHEA:13065"/>
        <dbReference type="ChEBI" id="CHEBI:15377"/>
        <dbReference type="ChEBI" id="CHEBI:15378"/>
        <dbReference type="ChEBI" id="CHEBI:30616"/>
        <dbReference type="ChEBI" id="CHEBI:43474"/>
        <dbReference type="ChEBI" id="CHEBI:456216"/>
        <dbReference type="EC" id="3.6.4.13"/>
    </reaction>
</comment>
<feature type="compositionally biased region" description="Acidic residues" evidence="9">
    <location>
        <begin position="249"/>
        <end position="258"/>
    </location>
</feature>
<gene>
    <name evidence="13" type="ORF">CJ030_MR2G016863</name>
</gene>
<keyword evidence="8" id="KW-0175">Coiled coil</keyword>
<keyword evidence="4 7" id="KW-0067">ATP-binding</keyword>
<dbReference type="AlphaFoldDB" id="A0A6A1WE08"/>
<keyword evidence="5 7" id="KW-0694">RNA-binding</keyword>
<dbReference type="PROSITE" id="PS51195">
    <property type="entry name" value="Q_MOTIF"/>
    <property type="match status" value="1"/>
</dbReference>
<evidence type="ECO:0000256" key="2">
    <source>
        <dbReference type="ARBA" id="ARBA00022801"/>
    </source>
</evidence>
<dbReference type="InterPro" id="IPR011545">
    <property type="entry name" value="DEAD/DEAH_box_helicase_dom"/>
</dbReference>
<evidence type="ECO:0000256" key="6">
    <source>
        <dbReference type="PROSITE-ProRule" id="PRU00552"/>
    </source>
</evidence>
<feature type="domain" description="DEAD-box RNA helicase Q" evidence="12">
    <location>
        <begin position="358"/>
        <end position="386"/>
    </location>
</feature>
<keyword evidence="1 7" id="KW-0547">Nucleotide-binding</keyword>
<feature type="compositionally biased region" description="Polar residues" evidence="9">
    <location>
        <begin position="167"/>
        <end position="186"/>
    </location>
</feature>
<feature type="domain" description="Helicase C-terminal" evidence="11">
    <location>
        <begin position="595"/>
        <end position="770"/>
    </location>
</feature>
<dbReference type="PANTHER" id="PTHR24031">
    <property type="entry name" value="RNA HELICASE"/>
    <property type="match status" value="1"/>
</dbReference>
<dbReference type="PROSITE" id="PS51194">
    <property type="entry name" value="HELICASE_CTER"/>
    <property type="match status" value="1"/>
</dbReference>
<feature type="coiled-coil region" evidence="8">
    <location>
        <begin position="43"/>
        <end position="70"/>
    </location>
</feature>
<dbReference type="GO" id="GO:0005524">
    <property type="term" value="F:ATP binding"/>
    <property type="evidence" value="ECO:0007669"/>
    <property type="project" value="UniProtKB-UniRule"/>
</dbReference>
<evidence type="ECO:0000313" key="13">
    <source>
        <dbReference type="EMBL" id="KAB1223495.1"/>
    </source>
</evidence>
<evidence type="ECO:0000259" key="10">
    <source>
        <dbReference type="PROSITE" id="PS51192"/>
    </source>
</evidence>
<dbReference type="PROSITE" id="PS51192">
    <property type="entry name" value="HELICASE_ATP_BIND_1"/>
    <property type="match status" value="1"/>
</dbReference>
<comment type="similarity">
    <text evidence="7">Belongs to the DEAD box helicase family.</text>
</comment>
<dbReference type="CDD" id="cd18787">
    <property type="entry name" value="SF2_C_DEAD"/>
    <property type="match status" value="1"/>
</dbReference>
<feature type="compositionally biased region" description="Acidic residues" evidence="9">
    <location>
        <begin position="195"/>
        <end position="204"/>
    </location>
</feature>
<feature type="region of interest" description="Disordered" evidence="9">
    <location>
        <begin position="275"/>
        <end position="298"/>
    </location>
</feature>
<dbReference type="OrthoDB" id="193716at2759"/>
<dbReference type="InterPro" id="IPR014001">
    <property type="entry name" value="Helicase_ATP-bd"/>
</dbReference>
<feature type="short sequence motif" description="Q motif" evidence="6">
    <location>
        <begin position="358"/>
        <end position="386"/>
    </location>
</feature>
<dbReference type="Pfam" id="PF00271">
    <property type="entry name" value="Helicase_C"/>
    <property type="match status" value="1"/>
</dbReference>
<proteinExistence type="inferred from homology"/>
<feature type="compositionally biased region" description="Pro residues" evidence="9">
    <location>
        <begin position="82"/>
        <end position="96"/>
    </location>
</feature>
<evidence type="ECO:0000256" key="3">
    <source>
        <dbReference type="ARBA" id="ARBA00022806"/>
    </source>
</evidence>
<dbReference type="InterPro" id="IPR014014">
    <property type="entry name" value="RNA_helicase_DEAD_Q_motif"/>
</dbReference>
<reference evidence="13 14" key="1">
    <citation type="journal article" date="2019" name="Plant Biotechnol. J.">
        <title>The red bayberry genome and genetic basis of sex determination.</title>
        <authorList>
            <person name="Jia H.M."/>
            <person name="Jia H.J."/>
            <person name="Cai Q.L."/>
            <person name="Wang Y."/>
            <person name="Zhao H.B."/>
            <person name="Yang W.F."/>
            <person name="Wang G.Y."/>
            <person name="Li Y.H."/>
            <person name="Zhan D.L."/>
            <person name="Shen Y.T."/>
            <person name="Niu Q.F."/>
            <person name="Chang L."/>
            <person name="Qiu J."/>
            <person name="Zhao L."/>
            <person name="Xie H.B."/>
            <person name="Fu W.Y."/>
            <person name="Jin J."/>
            <person name="Li X.W."/>
            <person name="Jiao Y."/>
            <person name="Zhou C.C."/>
            <person name="Tu T."/>
            <person name="Chai C.Y."/>
            <person name="Gao J.L."/>
            <person name="Fan L.J."/>
            <person name="van de Weg E."/>
            <person name="Wang J.Y."/>
            <person name="Gao Z.S."/>
        </authorList>
    </citation>
    <scope>NUCLEOTIDE SEQUENCE [LARGE SCALE GENOMIC DNA]</scope>
    <source>
        <tissue evidence="13">Leaves</tissue>
    </source>
</reference>
<evidence type="ECO:0000256" key="9">
    <source>
        <dbReference type="SAM" id="MobiDB-lite"/>
    </source>
</evidence>
<sequence length="830" mass="93226">MSLAILLERPRTFSKLLPALIFTRHMGGGPRTFPGGVNKWQWKRMHEKRAREKEKRLLEQEKQLYQARIRSQIRAKLAGKPDPSPSPDPSAGPGPMSPTEHIKALANRFMKDGAEDLWNEDDGPLKSSPTRGPNELSGLTGSNVRRGSIGSPIDLRKLIPEGRENARLTNSNDHSMNARNYSVQSRRQFRRNESSESEDDDDSDYGPVTKPTKLFAKNLAGNRGGINSKNAKILGRRRGFCREDRSPSDDESGGDFEGESAKYFAGNLTLLRRSVDQEEELEDENEGKRGGRGVRKVGSSASLGRYDMKVTKRVPLRSLEEESEFSGQVELIRRQLSKRSLVENGREKGQDEPILSQKRFDECGISPLTVKALSAAGYLLMTRVQEATLSVCLEGKDALVKAKTGTGKTAAFLEQQYRSRVPPIQVLILCPTRELASQIAAEANAMLKYHEGIGVQTLVGGTRFKDDQKRLESDPCQIMVATPGRLLDHIENRSGLSVRLMGLKMLVLDEADLLLDLGFRKDIEKIVDCVPRQRQSLLFSATIPKEVRRISQLVLKREHAFIDTVGLGCVETPIKVKQSCIVASHELHFQLVHHLLKEHISQSADYKVIVFCTTGMVTALLFLLLREMKMNVREMHSRKPQLYRTRISDEFRESKRLILVTSDVSARGMNYPDVTLVIQNMSQSTYSAKQLFTGGFNSAFMALMIGLPSDREQYIHRLGRTGREGKDGECMLLLAPWEEFFLDEIKDLPLEKVPLPHLDPDTKLKVEESLAKLDSSVKEAAYHAWLGYYNTSVKFAGTKPLLWKLANQYSGSIGLQKLLHYSGGQLLKWV</sequence>
<evidence type="ECO:0000256" key="8">
    <source>
        <dbReference type="SAM" id="Coils"/>
    </source>
</evidence>
<dbReference type="Gene3D" id="3.40.50.300">
    <property type="entry name" value="P-loop containing nucleotide triphosphate hydrolases"/>
    <property type="match status" value="2"/>
</dbReference>
<comment type="domain">
    <text evidence="7">The Q motif is unique to and characteristic of the DEAD box family of RNA helicases and controls ATP binding and hydrolysis.</text>
</comment>
<feature type="domain" description="Helicase ATP-binding" evidence="10">
    <location>
        <begin position="389"/>
        <end position="561"/>
    </location>
</feature>
<dbReference type="InterPro" id="IPR027417">
    <property type="entry name" value="P-loop_NTPase"/>
</dbReference>
<protein>
    <recommendedName>
        <fullName evidence="7">ATP-dependent RNA helicase</fullName>
        <ecNumber evidence="7">3.6.4.13</ecNumber>
    </recommendedName>
</protein>
<feature type="region of interest" description="Disordered" evidence="9">
    <location>
        <begin position="76"/>
        <end position="100"/>
    </location>
</feature>
<comment type="caution">
    <text evidence="13">The sequence shown here is derived from an EMBL/GenBank/DDBJ whole genome shotgun (WGS) entry which is preliminary data.</text>
</comment>
<dbReference type="GO" id="GO:0016787">
    <property type="term" value="F:hydrolase activity"/>
    <property type="evidence" value="ECO:0007669"/>
    <property type="project" value="UniProtKB-KW"/>
</dbReference>
<keyword evidence="2 7" id="KW-0378">Hydrolase</keyword>
<dbReference type="EMBL" id="RXIC02000020">
    <property type="protein sequence ID" value="KAB1223495.1"/>
    <property type="molecule type" value="Genomic_DNA"/>
</dbReference>
<keyword evidence="14" id="KW-1185">Reference proteome</keyword>
<dbReference type="Proteomes" id="UP000516437">
    <property type="component" value="Chromosome 2"/>
</dbReference>
<feature type="compositionally biased region" description="Polar residues" evidence="9">
    <location>
        <begin position="127"/>
        <end position="145"/>
    </location>
</feature>
<name>A0A6A1WE08_9ROSI</name>
<dbReference type="InterPro" id="IPR001650">
    <property type="entry name" value="Helicase_C-like"/>
</dbReference>
<evidence type="ECO:0000259" key="12">
    <source>
        <dbReference type="PROSITE" id="PS51195"/>
    </source>
</evidence>
<evidence type="ECO:0000256" key="5">
    <source>
        <dbReference type="ARBA" id="ARBA00022884"/>
    </source>
</evidence>
<dbReference type="EC" id="3.6.4.13" evidence="7"/>
<feature type="region of interest" description="Disordered" evidence="9">
    <location>
        <begin position="115"/>
        <end position="150"/>
    </location>
</feature>
<comment type="function">
    <text evidence="7">RNA helicase.</text>
</comment>
<evidence type="ECO:0000313" key="14">
    <source>
        <dbReference type="Proteomes" id="UP000516437"/>
    </source>
</evidence>
<dbReference type="GO" id="GO:0003723">
    <property type="term" value="F:RNA binding"/>
    <property type="evidence" value="ECO:0007669"/>
    <property type="project" value="UniProtKB-UniRule"/>
</dbReference>
<dbReference type="SMART" id="SM00487">
    <property type="entry name" value="DEXDc"/>
    <property type="match status" value="1"/>
</dbReference>
<evidence type="ECO:0000256" key="4">
    <source>
        <dbReference type="ARBA" id="ARBA00022840"/>
    </source>
</evidence>
<dbReference type="GO" id="GO:0003724">
    <property type="term" value="F:RNA helicase activity"/>
    <property type="evidence" value="ECO:0007669"/>
    <property type="project" value="UniProtKB-EC"/>
</dbReference>
<evidence type="ECO:0000256" key="1">
    <source>
        <dbReference type="ARBA" id="ARBA00022741"/>
    </source>
</evidence>
<keyword evidence="3 7" id="KW-0347">Helicase</keyword>
<accession>A0A6A1WE08</accession>
<dbReference type="SUPFAM" id="SSF52540">
    <property type="entry name" value="P-loop containing nucleoside triphosphate hydrolases"/>
    <property type="match status" value="1"/>
</dbReference>
<dbReference type="SMART" id="SM00490">
    <property type="entry name" value="HELICc"/>
    <property type="match status" value="1"/>
</dbReference>
<evidence type="ECO:0000256" key="7">
    <source>
        <dbReference type="RuleBase" id="RU365068"/>
    </source>
</evidence>